<feature type="domain" description="RNase H type-1" evidence="1">
    <location>
        <begin position="355"/>
        <end position="475"/>
    </location>
</feature>
<dbReference type="PANTHER" id="PTHR33116:SF78">
    <property type="entry name" value="OS12G0587133 PROTEIN"/>
    <property type="match status" value="1"/>
</dbReference>
<evidence type="ECO:0000259" key="1">
    <source>
        <dbReference type="Pfam" id="PF13456"/>
    </source>
</evidence>
<dbReference type="InterPro" id="IPR002156">
    <property type="entry name" value="RNaseH_domain"/>
</dbReference>
<dbReference type="InterPro" id="IPR026960">
    <property type="entry name" value="RVT-Znf"/>
</dbReference>
<dbReference type="PANTHER" id="PTHR33116">
    <property type="entry name" value="REVERSE TRANSCRIPTASE ZINC-BINDING DOMAIN-CONTAINING PROTEIN-RELATED-RELATED"/>
    <property type="match status" value="1"/>
</dbReference>
<accession>A0ABD3BYD9</accession>
<dbReference type="InterPro" id="IPR044730">
    <property type="entry name" value="RNase_H-like_dom_plant"/>
</dbReference>
<keyword evidence="4" id="KW-1185">Reference proteome</keyword>
<evidence type="ECO:0000313" key="4">
    <source>
        <dbReference type="Proteomes" id="UP001632038"/>
    </source>
</evidence>
<gene>
    <name evidence="3" type="ORF">CASFOL_033941</name>
</gene>
<protein>
    <submittedName>
        <fullName evidence="3">Uncharacterized protein</fullName>
    </submittedName>
</protein>
<sequence>MLSQAGRSILVQSVALACPTYTMAVTRFPKSINLKLDSLIRKFWWGSNSNGNSLMLKCWDSICKPKAFGGLGFRKLDDINTAMLSKLAWSIACNSDSLWVDILNAKYMRGKRFLTDNLECNNSSWLWKDITSCRDLICKGAFFKVDINSTISIWNEPWIPSLPGFIPDKSFILPNACNLNLLRDLMDSGSSSWKLETLKNIFQPDLVNEILKIQISPVNRLKTLLWSPSKSGKFSTRSAYLLSQSARFPPLINNDDFNWKNLWSCKLHNRLKLLLWRIVNNIIPCRAKLNCLFTINDTSCLFCNASMESVDHLFLLCPYIQQIWSLSYWHFNINTARSTPNQAWKKPPNGWYKINSDSTFDKGLATAGIVIRNWNGSVTHAQTQEKPCLEPLVAECIAIHEACLTAERLNISKAIFETDCLNAITAINGASLNSFWPVDPVVEKIKKAWTNWPMWTFSFTPRKNNCAAHELAKWAKTSSFVGIVPLDLIPINVFCDGGYPIVDIF</sequence>
<dbReference type="CDD" id="cd06222">
    <property type="entry name" value="RNase_H_like"/>
    <property type="match status" value="1"/>
</dbReference>
<name>A0ABD3BYD9_9LAMI</name>
<dbReference type="InterPro" id="IPR012337">
    <property type="entry name" value="RNaseH-like_sf"/>
</dbReference>
<dbReference type="PROSITE" id="PS51257">
    <property type="entry name" value="PROKAR_LIPOPROTEIN"/>
    <property type="match status" value="1"/>
</dbReference>
<dbReference type="AlphaFoldDB" id="A0ABD3BYD9"/>
<dbReference type="Pfam" id="PF13966">
    <property type="entry name" value="zf-RVT"/>
    <property type="match status" value="1"/>
</dbReference>
<comment type="caution">
    <text evidence="3">The sequence shown here is derived from an EMBL/GenBank/DDBJ whole genome shotgun (WGS) entry which is preliminary data.</text>
</comment>
<evidence type="ECO:0000313" key="3">
    <source>
        <dbReference type="EMBL" id="KAL3622530.1"/>
    </source>
</evidence>
<dbReference type="EMBL" id="JAVIJP010000060">
    <property type="protein sequence ID" value="KAL3622530.1"/>
    <property type="molecule type" value="Genomic_DNA"/>
</dbReference>
<reference evidence="4" key="1">
    <citation type="journal article" date="2024" name="IScience">
        <title>Strigolactones Initiate the Formation of Haustorium-like Structures in Castilleja.</title>
        <authorList>
            <person name="Buerger M."/>
            <person name="Peterson D."/>
            <person name="Chory J."/>
        </authorList>
    </citation>
    <scope>NUCLEOTIDE SEQUENCE [LARGE SCALE GENOMIC DNA]</scope>
</reference>
<dbReference type="InterPro" id="IPR036397">
    <property type="entry name" value="RNaseH_sf"/>
</dbReference>
<feature type="domain" description="Reverse transcriptase zinc-binding" evidence="2">
    <location>
        <begin position="234"/>
        <end position="324"/>
    </location>
</feature>
<proteinExistence type="predicted"/>
<dbReference type="Gene3D" id="3.30.420.10">
    <property type="entry name" value="Ribonuclease H-like superfamily/Ribonuclease H"/>
    <property type="match status" value="1"/>
</dbReference>
<dbReference type="Proteomes" id="UP001632038">
    <property type="component" value="Unassembled WGS sequence"/>
</dbReference>
<organism evidence="3 4">
    <name type="scientific">Castilleja foliolosa</name>
    <dbReference type="NCBI Taxonomy" id="1961234"/>
    <lineage>
        <taxon>Eukaryota</taxon>
        <taxon>Viridiplantae</taxon>
        <taxon>Streptophyta</taxon>
        <taxon>Embryophyta</taxon>
        <taxon>Tracheophyta</taxon>
        <taxon>Spermatophyta</taxon>
        <taxon>Magnoliopsida</taxon>
        <taxon>eudicotyledons</taxon>
        <taxon>Gunneridae</taxon>
        <taxon>Pentapetalae</taxon>
        <taxon>asterids</taxon>
        <taxon>lamiids</taxon>
        <taxon>Lamiales</taxon>
        <taxon>Orobanchaceae</taxon>
        <taxon>Pedicularideae</taxon>
        <taxon>Castillejinae</taxon>
        <taxon>Castilleja</taxon>
    </lineage>
</organism>
<dbReference type="Pfam" id="PF13456">
    <property type="entry name" value="RVT_3"/>
    <property type="match status" value="1"/>
</dbReference>
<evidence type="ECO:0000259" key="2">
    <source>
        <dbReference type="Pfam" id="PF13966"/>
    </source>
</evidence>
<dbReference type="SUPFAM" id="SSF53098">
    <property type="entry name" value="Ribonuclease H-like"/>
    <property type="match status" value="1"/>
</dbReference>